<keyword evidence="3" id="KW-1185">Reference proteome</keyword>
<name>A0ABD3HKG6_9MARC</name>
<dbReference type="PANTHER" id="PTHR10775">
    <property type="entry name" value="OS08G0208400 PROTEIN"/>
    <property type="match status" value="1"/>
</dbReference>
<gene>
    <name evidence="2" type="ORF">R1sor_005769</name>
</gene>
<evidence type="ECO:0000256" key="1">
    <source>
        <dbReference type="SAM" id="MobiDB-lite"/>
    </source>
</evidence>
<feature type="compositionally biased region" description="Acidic residues" evidence="1">
    <location>
        <begin position="92"/>
        <end position="113"/>
    </location>
</feature>
<evidence type="ECO:0008006" key="4">
    <source>
        <dbReference type="Google" id="ProtNLM"/>
    </source>
</evidence>
<protein>
    <recommendedName>
        <fullName evidence="4">Transposase</fullName>
    </recommendedName>
</protein>
<reference evidence="2 3" key="1">
    <citation type="submission" date="2024-09" db="EMBL/GenBank/DDBJ databases">
        <title>Chromosome-scale assembly of Riccia sorocarpa.</title>
        <authorList>
            <person name="Paukszto L."/>
        </authorList>
    </citation>
    <scope>NUCLEOTIDE SEQUENCE [LARGE SCALE GENOMIC DNA]</scope>
    <source>
        <strain evidence="2">LP-2024</strain>
        <tissue evidence="2">Aerial parts of the thallus</tissue>
    </source>
</reference>
<dbReference type="Proteomes" id="UP001633002">
    <property type="component" value="Unassembled WGS sequence"/>
</dbReference>
<proteinExistence type="predicted"/>
<dbReference type="PANTHER" id="PTHR10775:SF173">
    <property type="match status" value="1"/>
</dbReference>
<organism evidence="2 3">
    <name type="scientific">Riccia sorocarpa</name>
    <dbReference type="NCBI Taxonomy" id="122646"/>
    <lineage>
        <taxon>Eukaryota</taxon>
        <taxon>Viridiplantae</taxon>
        <taxon>Streptophyta</taxon>
        <taxon>Embryophyta</taxon>
        <taxon>Marchantiophyta</taxon>
        <taxon>Marchantiopsida</taxon>
        <taxon>Marchantiidae</taxon>
        <taxon>Marchantiales</taxon>
        <taxon>Ricciaceae</taxon>
        <taxon>Riccia</taxon>
    </lineage>
</organism>
<dbReference type="Pfam" id="PF02992">
    <property type="entry name" value="Transposase_21"/>
    <property type="match status" value="1"/>
</dbReference>
<comment type="caution">
    <text evidence="2">The sequence shown here is derived from an EMBL/GenBank/DDBJ whole genome shotgun (WGS) entry which is preliminary data.</text>
</comment>
<dbReference type="EMBL" id="JBJQOH010000003">
    <property type="protein sequence ID" value="KAL3692118.1"/>
    <property type="molecule type" value="Genomic_DNA"/>
</dbReference>
<evidence type="ECO:0000313" key="3">
    <source>
        <dbReference type="Proteomes" id="UP001633002"/>
    </source>
</evidence>
<sequence>MIRDVLSIVEYILDINQKVPRGPQKRRYVDGDLVRTENISGYIQSSLGTDKVPNDEWHYVDGGHTTFIDRFDPPEVETFLQRARRRIHSNQEVDDTNQNDVMDQENDDEDDPPEYPNVVEEVDITQEEELLDQEVLAEFLNTCFQAVPDTRGEQISQLDEAECTPLFEIPVTSQTNKESTCPRKVISWFSLIPRLNLTFKCSSLADLMQWHHENMSDDGIMRTMGDSPAMQHVKAKYERISNNPRVVHLGLATDKFFLVGLSRKSYSIWHVMVINYNTLSWYSMKKEHMLFLLIILGPKKLATMDIYLEPLVEELKLLWKGIRAYDASSRYCREDRWFTLHAICMWTIHDSLRFYFRIGSIMHQRMPNMWSASGGEVFSINEINVLYREALIPGKPKNRRFFLFFF</sequence>
<dbReference type="AlphaFoldDB" id="A0ABD3HKG6"/>
<evidence type="ECO:0000313" key="2">
    <source>
        <dbReference type="EMBL" id="KAL3692118.1"/>
    </source>
</evidence>
<feature type="region of interest" description="Disordered" evidence="1">
    <location>
        <begin position="84"/>
        <end position="114"/>
    </location>
</feature>
<dbReference type="InterPro" id="IPR004242">
    <property type="entry name" value="Transposase_21"/>
</dbReference>
<accession>A0ABD3HKG6</accession>